<name>A0A1T4T2J3_9ACTN</name>
<dbReference type="EMBL" id="FUWS01000013">
    <property type="protein sequence ID" value="SKA34750.1"/>
    <property type="molecule type" value="Genomic_DNA"/>
</dbReference>
<dbReference type="AlphaFoldDB" id="A0A1T4T2J3"/>
<feature type="signal peptide" evidence="1">
    <location>
        <begin position="1"/>
        <end position="28"/>
    </location>
</feature>
<sequence length="82" mass="8789">MTMRILRRAATLLAALLLTLAIPTVALADAFFQQGGLWAGPKGAYSTKVRAVSGPNGLFFVETRFYAGPEGVWRETVTSTAD</sequence>
<evidence type="ECO:0000256" key="1">
    <source>
        <dbReference type="SAM" id="SignalP"/>
    </source>
</evidence>
<evidence type="ECO:0000313" key="3">
    <source>
        <dbReference type="Proteomes" id="UP000190637"/>
    </source>
</evidence>
<dbReference type="RefSeq" id="WP_078763610.1">
    <property type="nucleotide sequence ID" value="NZ_FUWS01000013.1"/>
</dbReference>
<organism evidence="2 3">
    <name type="scientific">Marinactinospora thermotolerans DSM 45154</name>
    <dbReference type="NCBI Taxonomy" id="1122192"/>
    <lineage>
        <taxon>Bacteria</taxon>
        <taxon>Bacillati</taxon>
        <taxon>Actinomycetota</taxon>
        <taxon>Actinomycetes</taxon>
        <taxon>Streptosporangiales</taxon>
        <taxon>Nocardiopsidaceae</taxon>
        <taxon>Marinactinospora</taxon>
    </lineage>
</organism>
<feature type="chain" id="PRO_5011984290" evidence="1">
    <location>
        <begin position="29"/>
        <end position="82"/>
    </location>
</feature>
<dbReference type="Proteomes" id="UP000190637">
    <property type="component" value="Unassembled WGS sequence"/>
</dbReference>
<keyword evidence="3" id="KW-1185">Reference proteome</keyword>
<reference evidence="2 3" key="1">
    <citation type="submission" date="2017-02" db="EMBL/GenBank/DDBJ databases">
        <authorList>
            <person name="Peterson S.W."/>
        </authorList>
    </citation>
    <scope>NUCLEOTIDE SEQUENCE [LARGE SCALE GENOMIC DNA]</scope>
    <source>
        <strain evidence="2 3">DSM 45154</strain>
    </source>
</reference>
<evidence type="ECO:0000313" key="2">
    <source>
        <dbReference type="EMBL" id="SKA34750.1"/>
    </source>
</evidence>
<keyword evidence="1" id="KW-0732">Signal</keyword>
<dbReference type="STRING" id="1122192.SAMN02745673_04373"/>
<gene>
    <name evidence="2" type="ORF">SAMN02745673_04373</name>
</gene>
<proteinExistence type="predicted"/>
<accession>A0A1T4T2J3</accession>
<protein>
    <submittedName>
        <fullName evidence="2">Uncharacterized protein</fullName>
    </submittedName>
</protein>